<dbReference type="PANTHER" id="PTHR31118">
    <property type="entry name" value="CYCLASE-LIKE PROTEIN 2"/>
    <property type="match status" value="1"/>
</dbReference>
<reference evidence="1 2" key="1">
    <citation type="submission" date="2021-03" db="EMBL/GenBank/DDBJ databases">
        <title>Genomic Encyclopedia of Type Strains, Phase IV (KMG-IV): sequencing the most valuable type-strain genomes for metagenomic binning, comparative biology and taxonomic classification.</title>
        <authorList>
            <person name="Goeker M."/>
        </authorList>
    </citation>
    <scope>NUCLEOTIDE SEQUENCE [LARGE SCALE GENOMIC DNA]</scope>
    <source>
        <strain evidence="1 2">DSM 3984</strain>
    </source>
</reference>
<evidence type="ECO:0000313" key="1">
    <source>
        <dbReference type="EMBL" id="MBP1890078.1"/>
    </source>
</evidence>
<dbReference type="Gene3D" id="3.50.30.50">
    <property type="entry name" value="Putative cyclase"/>
    <property type="match status" value="1"/>
</dbReference>
<keyword evidence="2" id="KW-1185">Reference proteome</keyword>
<evidence type="ECO:0000313" key="2">
    <source>
        <dbReference type="Proteomes" id="UP000783390"/>
    </source>
</evidence>
<dbReference type="RefSeq" id="WP_209797005.1">
    <property type="nucleotide sequence ID" value="NZ_JAGGJZ010000004.1"/>
</dbReference>
<dbReference type="EMBL" id="JAGGJZ010000004">
    <property type="protein sequence ID" value="MBP1890078.1"/>
    <property type="molecule type" value="Genomic_DNA"/>
</dbReference>
<accession>A0ABS4F1F3</accession>
<protein>
    <submittedName>
        <fullName evidence="1">Kynurenine formamidase</fullName>
    </submittedName>
</protein>
<dbReference type="InterPro" id="IPR037175">
    <property type="entry name" value="KFase_sf"/>
</dbReference>
<proteinExistence type="predicted"/>
<dbReference type="PANTHER" id="PTHR31118:SF12">
    <property type="entry name" value="CYCLASE-LIKE PROTEIN 2"/>
    <property type="match status" value="1"/>
</dbReference>
<dbReference type="InterPro" id="IPR007325">
    <property type="entry name" value="KFase/CYL"/>
</dbReference>
<dbReference type="SUPFAM" id="SSF102198">
    <property type="entry name" value="Putative cyclase"/>
    <property type="match status" value="1"/>
</dbReference>
<name>A0ABS4F1F3_9CLOT</name>
<organism evidence="1 2">
    <name type="scientific">Clostridium moniliforme</name>
    <dbReference type="NCBI Taxonomy" id="39489"/>
    <lineage>
        <taxon>Bacteria</taxon>
        <taxon>Bacillati</taxon>
        <taxon>Bacillota</taxon>
        <taxon>Clostridia</taxon>
        <taxon>Eubacteriales</taxon>
        <taxon>Clostridiaceae</taxon>
        <taxon>Clostridium</taxon>
    </lineage>
</organism>
<dbReference type="Pfam" id="PF04199">
    <property type="entry name" value="Cyclase"/>
    <property type="match status" value="1"/>
</dbReference>
<dbReference type="Proteomes" id="UP000783390">
    <property type="component" value="Unassembled WGS sequence"/>
</dbReference>
<gene>
    <name evidence="1" type="ORF">J2Z53_001662</name>
</gene>
<sequence length="210" mass="23888">MNVFDLTHFIEDRMSAYSEEEKAKITTLSTIKENGYNVLKIKLTTHTGTHIDLPKHIFEDGVGLDEVNIEKFIGRAIIIDCRNVKIIDKEFLINYIKEIENAEYLILKTGWEKYWNKNEYFSEYPILSVEGANFLGNIESLCGIGVDCISVDGENNEELINHKILLSKGKIIIENLCSLNKINSKFKIILSPLKLKSADGSPTRVYGIVE</sequence>
<comment type="caution">
    <text evidence="1">The sequence shown here is derived from an EMBL/GenBank/DDBJ whole genome shotgun (WGS) entry which is preliminary data.</text>
</comment>